<evidence type="ECO:0000256" key="2">
    <source>
        <dbReference type="ARBA" id="ARBA00022801"/>
    </source>
</evidence>
<dbReference type="AlphaFoldDB" id="B7FK27"/>
<dbReference type="PANTHER" id="PTHR42706">
    <property type="entry name" value="FORMYLTETRAHYDROFOLATE DEFORMYLASE"/>
    <property type="match status" value="1"/>
</dbReference>
<dbReference type="GO" id="GO:0008864">
    <property type="term" value="F:formyltetrahydrofolate deformylase activity"/>
    <property type="evidence" value="ECO:0007669"/>
    <property type="project" value="InterPro"/>
</dbReference>
<reference evidence="4" key="1">
    <citation type="submission" date="2008-12" db="EMBL/GenBank/DDBJ databases">
        <title>Medicago truncatula full length cdna cloning project.</title>
        <authorList>
            <person name="Moskal W."/>
            <person name="Chan A."/>
            <person name="Cheung F."/>
            <person name="Xiao Y."/>
            <person name="Town C.D."/>
        </authorList>
    </citation>
    <scope>NUCLEOTIDE SEQUENCE</scope>
</reference>
<dbReference type="InterPro" id="IPR045865">
    <property type="entry name" value="ACT-like_dom_sf"/>
</dbReference>
<dbReference type="PRINTS" id="PR01575">
    <property type="entry name" value="FFH4HYDRLASE"/>
</dbReference>
<organism evidence="4">
    <name type="scientific">Medicago truncatula</name>
    <name type="common">Barrel medic</name>
    <name type="synonym">Medicago tribuloides</name>
    <dbReference type="NCBI Taxonomy" id="3880"/>
    <lineage>
        <taxon>Eukaryota</taxon>
        <taxon>Viridiplantae</taxon>
        <taxon>Streptophyta</taxon>
        <taxon>Embryophyta</taxon>
        <taxon>Tracheophyta</taxon>
        <taxon>Spermatophyta</taxon>
        <taxon>Magnoliopsida</taxon>
        <taxon>eudicotyledons</taxon>
        <taxon>Gunneridae</taxon>
        <taxon>Pentapetalae</taxon>
        <taxon>rosids</taxon>
        <taxon>fabids</taxon>
        <taxon>Fabales</taxon>
        <taxon>Fabaceae</taxon>
        <taxon>Papilionoideae</taxon>
        <taxon>50 kb inversion clade</taxon>
        <taxon>NPAAA clade</taxon>
        <taxon>Hologalegina</taxon>
        <taxon>IRL clade</taxon>
        <taxon>Trifolieae</taxon>
        <taxon>Medicago</taxon>
    </lineage>
</organism>
<dbReference type="ExpressionAtlas" id="B7FK27">
    <property type="expression patterns" value="differential"/>
</dbReference>
<dbReference type="InterPro" id="IPR036477">
    <property type="entry name" value="Formyl_transf_N_sf"/>
</dbReference>
<dbReference type="Gene3D" id="3.30.70.260">
    <property type="match status" value="1"/>
</dbReference>
<feature type="domain" description="ACT" evidence="3">
    <location>
        <begin position="67"/>
        <end position="150"/>
    </location>
</feature>
<dbReference type="PANTHER" id="PTHR42706:SF1">
    <property type="entry name" value="FORMYLTETRAHYDROFOLATE DEFORMYLASE 2, MITOCHONDRIAL"/>
    <property type="match status" value="1"/>
</dbReference>
<evidence type="ECO:0000259" key="3">
    <source>
        <dbReference type="PROSITE" id="PS51671"/>
    </source>
</evidence>
<dbReference type="InterPro" id="IPR044074">
    <property type="entry name" value="PurU_ACT"/>
</dbReference>
<sequence length="357" mass="41149">MWYVNTIALPNHIQLNRLILRQTNKMNNIRRLCSGFSSKVVRFSYRNYSHNSFNDNSASSSFLTHGIHVFQCPDSIGIVAKLSDCIASNGGNIIAADVFVPQNKGLFYSRTDFVFDHVKWPRLRMEEDFLKISKTYNAVRSILKVPALDPKYKIAVLASNQDHCLTDSLHGWQDGRLPVDITCVISNHDRGPESEVIRFLQRHNIPYHYLKTTKENKREDDILKLVQDTDFLVLARYTKIISSTFLKSYGKDIINIHHCLLPSFRGANPFKQAFDAGVKIIGATSHFVTEGRDAGPIIEQMVERVFHKDDLQRFVQKSENIEKQCLSMAIRFYCELRVLPYKEKNTVVFLRTNINYI</sequence>
<evidence type="ECO:0000313" key="4">
    <source>
        <dbReference type="EMBL" id="ACJ85112.1"/>
    </source>
</evidence>
<dbReference type="InterPro" id="IPR002912">
    <property type="entry name" value="ACT_dom"/>
</dbReference>
<dbReference type="SUPFAM" id="SSF55021">
    <property type="entry name" value="ACT-like"/>
    <property type="match status" value="1"/>
</dbReference>
<dbReference type="SUPFAM" id="SSF53328">
    <property type="entry name" value="Formyltransferase"/>
    <property type="match status" value="1"/>
</dbReference>
<dbReference type="EMBL" id="BT052445">
    <property type="protein sequence ID" value="ACJ85112.1"/>
    <property type="molecule type" value="mRNA"/>
</dbReference>
<dbReference type="InterPro" id="IPR002376">
    <property type="entry name" value="Formyl_transf_N"/>
</dbReference>
<accession>B7FK27</accession>
<keyword evidence="2" id="KW-0378">Hydrolase</keyword>
<dbReference type="Pfam" id="PF00551">
    <property type="entry name" value="Formyl_trans_N"/>
    <property type="match status" value="1"/>
</dbReference>
<name>B7FK27_MEDTR</name>
<dbReference type="InterPro" id="IPR004810">
    <property type="entry name" value="PurU"/>
</dbReference>
<protein>
    <recommendedName>
        <fullName evidence="3">ACT domain-containing protein</fullName>
    </recommendedName>
</protein>
<keyword evidence="1" id="KW-0554">One-carbon metabolism</keyword>
<dbReference type="NCBIfam" id="NF004684">
    <property type="entry name" value="PRK06027.1"/>
    <property type="match status" value="1"/>
</dbReference>
<evidence type="ECO:0000256" key="1">
    <source>
        <dbReference type="ARBA" id="ARBA00022563"/>
    </source>
</evidence>
<dbReference type="PROSITE" id="PS51671">
    <property type="entry name" value="ACT"/>
    <property type="match status" value="1"/>
</dbReference>
<dbReference type="GO" id="GO:0006730">
    <property type="term" value="P:one-carbon metabolic process"/>
    <property type="evidence" value="ECO:0007669"/>
    <property type="project" value="UniProtKB-KW"/>
</dbReference>
<dbReference type="GO" id="GO:0006189">
    <property type="term" value="P:'de novo' IMP biosynthetic process"/>
    <property type="evidence" value="ECO:0007669"/>
    <property type="project" value="InterPro"/>
</dbReference>
<proteinExistence type="evidence at transcript level"/>
<dbReference type="CDD" id="cd04875">
    <property type="entry name" value="ACT_F4HF-DF"/>
    <property type="match status" value="1"/>
</dbReference>
<dbReference type="Gene3D" id="3.40.50.170">
    <property type="entry name" value="Formyl transferase, N-terminal domain"/>
    <property type="match status" value="1"/>
</dbReference>